<evidence type="ECO:0000313" key="2">
    <source>
        <dbReference type="EMBL" id="KAJ5259847.1"/>
    </source>
</evidence>
<name>A0ABQ8W7D2_PENCH</name>
<comment type="caution">
    <text evidence="2">The sequence shown here is derived from an EMBL/GenBank/DDBJ whole genome shotgun (WGS) entry which is preliminary data.</text>
</comment>
<organism evidence="2 3">
    <name type="scientific">Penicillium chrysogenum</name>
    <name type="common">Penicillium notatum</name>
    <dbReference type="NCBI Taxonomy" id="5076"/>
    <lineage>
        <taxon>Eukaryota</taxon>
        <taxon>Fungi</taxon>
        <taxon>Dikarya</taxon>
        <taxon>Ascomycota</taxon>
        <taxon>Pezizomycotina</taxon>
        <taxon>Eurotiomycetes</taxon>
        <taxon>Eurotiomycetidae</taxon>
        <taxon>Eurotiales</taxon>
        <taxon>Aspergillaceae</taxon>
        <taxon>Penicillium</taxon>
        <taxon>Penicillium chrysogenum species complex</taxon>
    </lineage>
</organism>
<evidence type="ECO:0000313" key="3">
    <source>
        <dbReference type="Proteomes" id="UP001220256"/>
    </source>
</evidence>
<gene>
    <name evidence="2" type="ORF">N7505_009228</name>
</gene>
<reference evidence="2 3" key="1">
    <citation type="journal article" date="2023" name="IMA Fungus">
        <title>Comparative genomic study of the Penicillium genus elucidates a diverse pangenome and 15 lateral gene transfer events.</title>
        <authorList>
            <person name="Petersen C."/>
            <person name="Sorensen T."/>
            <person name="Nielsen M.R."/>
            <person name="Sondergaard T.E."/>
            <person name="Sorensen J.L."/>
            <person name="Fitzpatrick D.A."/>
            <person name="Frisvad J.C."/>
            <person name="Nielsen K.L."/>
        </authorList>
    </citation>
    <scope>NUCLEOTIDE SEQUENCE [LARGE SCALE GENOMIC DNA]</scope>
    <source>
        <strain evidence="2 3">IBT 3361</strain>
    </source>
</reference>
<proteinExistence type="predicted"/>
<keyword evidence="3" id="KW-1185">Reference proteome</keyword>
<accession>A0ABQ8W7D2</accession>
<evidence type="ECO:0000256" key="1">
    <source>
        <dbReference type="SAM" id="MobiDB-lite"/>
    </source>
</evidence>
<dbReference type="Proteomes" id="UP001220256">
    <property type="component" value="Unassembled WGS sequence"/>
</dbReference>
<dbReference type="EMBL" id="JAPVEB010000008">
    <property type="protein sequence ID" value="KAJ5259847.1"/>
    <property type="molecule type" value="Genomic_DNA"/>
</dbReference>
<sequence>MPSTWPETPIPDPMDKAKPILLTELTKRLLVSLLHLGLSDESLSLLASVKRAPSPPLPQERPQESRPIAGCPERDNYEMDSTGLGVRRSFAKRIPWSWRFYQNKSDRLTLPVEKFTGAADPHPKSTLAKGRNFTVVRVRDNHEDPITRLRGLSLSYLSKIDIRTVGVTR</sequence>
<feature type="region of interest" description="Disordered" evidence="1">
    <location>
        <begin position="51"/>
        <end position="77"/>
    </location>
</feature>
<protein>
    <submittedName>
        <fullName evidence="2">Uncharacterized protein</fullName>
    </submittedName>
</protein>